<sequence>MLLCVFILLEATFVIHEYGHLRELQKQDIPVKEFSLGVGPLVYQYQTDSSLAISFRFIPIMAYIEPTEDGKNILKQKGFLDKLMVYSAGVRNNLLVSVLIVLFLQVLGWRRGNISGQELSKIVIITPFKILLRFFAFVVGCVTLTRVNMVEKFLLSTGGIVPSVPINVFIVFNLIMCFVNLMPISPFDGRHILESILLATGTNIHMPDIPEFVGIMFFATFYAIFCGQDMRVLEVDQ</sequence>
<evidence type="ECO:0000313" key="14">
    <source>
        <dbReference type="Proteomes" id="UP000176576"/>
    </source>
</evidence>
<evidence type="ECO:0000256" key="10">
    <source>
        <dbReference type="ARBA" id="ARBA00023136"/>
    </source>
</evidence>
<gene>
    <name evidence="13" type="ORF">A3J54_00715</name>
</gene>
<comment type="similarity">
    <text evidence="3">Belongs to the peptidase M50B family.</text>
</comment>
<reference evidence="13 14" key="1">
    <citation type="journal article" date="2016" name="Nat. Commun.">
        <title>Thousands of microbial genomes shed light on interconnected biogeochemical processes in an aquifer system.</title>
        <authorList>
            <person name="Anantharaman K."/>
            <person name="Brown C.T."/>
            <person name="Hug L.A."/>
            <person name="Sharon I."/>
            <person name="Castelle C.J."/>
            <person name="Probst A.J."/>
            <person name="Thomas B.C."/>
            <person name="Singh A."/>
            <person name="Wilkins M.J."/>
            <person name="Karaoz U."/>
            <person name="Brodie E.L."/>
            <person name="Williams K.H."/>
            <person name="Hubbard S.S."/>
            <person name="Banfield J.F."/>
        </authorList>
    </citation>
    <scope>NUCLEOTIDE SEQUENCE [LARGE SCALE GENOMIC DNA]</scope>
</reference>
<name>A0A1G2G4G5_9BACT</name>
<keyword evidence="10 11" id="KW-0472">Membrane</keyword>
<organism evidence="13 14">
    <name type="scientific">Candidatus Ryanbacteria bacterium RIFCSPHIGHO2_02_FULL_45_13b</name>
    <dbReference type="NCBI Taxonomy" id="1802117"/>
    <lineage>
        <taxon>Bacteria</taxon>
        <taxon>Candidatus Ryaniibacteriota</taxon>
    </lineage>
</organism>
<evidence type="ECO:0000256" key="6">
    <source>
        <dbReference type="ARBA" id="ARBA00022801"/>
    </source>
</evidence>
<keyword evidence="8 11" id="KW-1133">Transmembrane helix</keyword>
<dbReference type="GO" id="GO:0016020">
    <property type="term" value="C:membrane"/>
    <property type="evidence" value="ECO:0007669"/>
    <property type="project" value="UniProtKB-SubCell"/>
</dbReference>
<evidence type="ECO:0000256" key="4">
    <source>
        <dbReference type="ARBA" id="ARBA00022670"/>
    </source>
</evidence>
<keyword evidence="5 11" id="KW-0812">Transmembrane</keyword>
<dbReference type="InterPro" id="IPR004387">
    <property type="entry name" value="Pept_M50_Zn"/>
</dbReference>
<dbReference type="InterPro" id="IPR008915">
    <property type="entry name" value="Peptidase_M50"/>
</dbReference>
<feature type="domain" description="Peptidase M50" evidence="12">
    <location>
        <begin position="6"/>
        <end position="212"/>
    </location>
</feature>
<feature type="transmembrane region" description="Helical" evidence="11">
    <location>
        <begin position="130"/>
        <end position="147"/>
    </location>
</feature>
<dbReference type="GO" id="GO:0004222">
    <property type="term" value="F:metalloendopeptidase activity"/>
    <property type="evidence" value="ECO:0007669"/>
    <property type="project" value="InterPro"/>
</dbReference>
<evidence type="ECO:0000256" key="9">
    <source>
        <dbReference type="ARBA" id="ARBA00023049"/>
    </source>
</evidence>
<feature type="transmembrane region" description="Helical" evidence="11">
    <location>
        <begin position="159"/>
        <end position="181"/>
    </location>
</feature>
<accession>A0A1G2G4G5</accession>
<evidence type="ECO:0000256" key="8">
    <source>
        <dbReference type="ARBA" id="ARBA00022989"/>
    </source>
</evidence>
<keyword evidence="4" id="KW-0645">Protease</keyword>
<dbReference type="STRING" id="1802117.A3J54_00715"/>
<dbReference type="PANTHER" id="PTHR42837">
    <property type="entry name" value="REGULATOR OF SIGMA-E PROTEASE RSEP"/>
    <property type="match status" value="1"/>
</dbReference>
<evidence type="ECO:0000256" key="7">
    <source>
        <dbReference type="ARBA" id="ARBA00022833"/>
    </source>
</evidence>
<evidence type="ECO:0000256" key="1">
    <source>
        <dbReference type="ARBA" id="ARBA00001947"/>
    </source>
</evidence>
<keyword evidence="7" id="KW-0862">Zinc</keyword>
<protein>
    <recommendedName>
        <fullName evidence="12">Peptidase M50 domain-containing protein</fullName>
    </recommendedName>
</protein>
<evidence type="ECO:0000256" key="11">
    <source>
        <dbReference type="SAM" id="Phobius"/>
    </source>
</evidence>
<dbReference type="Proteomes" id="UP000176576">
    <property type="component" value="Unassembled WGS sequence"/>
</dbReference>
<comment type="subcellular location">
    <subcellularLocation>
        <location evidence="2">Membrane</location>
        <topology evidence="2">Multi-pass membrane protein</topology>
    </subcellularLocation>
</comment>
<proteinExistence type="inferred from homology"/>
<dbReference type="CDD" id="cd05709">
    <property type="entry name" value="S2P-M50"/>
    <property type="match status" value="1"/>
</dbReference>
<evidence type="ECO:0000256" key="3">
    <source>
        <dbReference type="ARBA" id="ARBA00007931"/>
    </source>
</evidence>
<dbReference type="AlphaFoldDB" id="A0A1G2G4G5"/>
<feature type="transmembrane region" description="Helical" evidence="11">
    <location>
        <begin position="90"/>
        <end position="109"/>
    </location>
</feature>
<dbReference type="EMBL" id="MHNN01000027">
    <property type="protein sequence ID" value="OGZ44840.1"/>
    <property type="molecule type" value="Genomic_DNA"/>
</dbReference>
<keyword evidence="9" id="KW-0482">Metalloprotease</keyword>
<evidence type="ECO:0000256" key="2">
    <source>
        <dbReference type="ARBA" id="ARBA00004141"/>
    </source>
</evidence>
<comment type="cofactor">
    <cofactor evidence="1">
        <name>Zn(2+)</name>
        <dbReference type="ChEBI" id="CHEBI:29105"/>
    </cofactor>
</comment>
<evidence type="ECO:0000259" key="12">
    <source>
        <dbReference type="Pfam" id="PF02163"/>
    </source>
</evidence>
<keyword evidence="6" id="KW-0378">Hydrolase</keyword>
<evidence type="ECO:0000256" key="5">
    <source>
        <dbReference type="ARBA" id="ARBA00022692"/>
    </source>
</evidence>
<comment type="caution">
    <text evidence="13">The sequence shown here is derived from an EMBL/GenBank/DDBJ whole genome shotgun (WGS) entry which is preliminary data.</text>
</comment>
<evidence type="ECO:0000313" key="13">
    <source>
        <dbReference type="EMBL" id="OGZ44840.1"/>
    </source>
</evidence>
<dbReference type="GO" id="GO:0006508">
    <property type="term" value="P:proteolysis"/>
    <property type="evidence" value="ECO:0007669"/>
    <property type="project" value="UniProtKB-KW"/>
</dbReference>
<dbReference type="PANTHER" id="PTHR42837:SF2">
    <property type="entry name" value="MEMBRANE METALLOPROTEASE ARASP2, CHLOROPLASTIC-RELATED"/>
    <property type="match status" value="1"/>
</dbReference>
<dbReference type="Pfam" id="PF02163">
    <property type="entry name" value="Peptidase_M50"/>
    <property type="match status" value="1"/>
</dbReference>